<feature type="compositionally biased region" description="Basic and acidic residues" evidence="4">
    <location>
        <begin position="349"/>
        <end position="368"/>
    </location>
</feature>
<evidence type="ECO:0000313" key="10">
    <source>
        <dbReference type="Proteomes" id="UP000663829"/>
    </source>
</evidence>
<dbReference type="InterPro" id="IPR050540">
    <property type="entry name" value="F-actin_Monoox_Mical"/>
</dbReference>
<organism evidence="6 10">
    <name type="scientific">Didymodactylos carnosus</name>
    <dbReference type="NCBI Taxonomy" id="1234261"/>
    <lineage>
        <taxon>Eukaryota</taxon>
        <taxon>Metazoa</taxon>
        <taxon>Spiralia</taxon>
        <taxon>Gnathifera</taxon>
        <taxon>Rotifera</taxon>
        <taxon>Eurotatoria</taxon>
        <taxon>Bdelloidea</taxon>
        <taxon>Philodinida</taxon>
        <taxon>Philodinidae</taxon>
        <taxon>Didymodactylos</taxon>
    </lineage>
</organism>
<dbReference type="Pfam" id="PF00307">
    <property type="entry name" value="CH"/>
    <property type="match status" value="1"/>
</dbReference>
<dbReference type="Gene3D" id="1.10.418.10">
    <property type="entry name" value="Calponin-like domain"/>
    <property type="match status" value="1"/>
</dbReference>
<dbReference type="EMBL" id="CAJNOQ010000004">
    <property type="protein sequence ID" value="CAF0737253.1"/>
    <property type="molecule type" value="Genomic_DNA"/>
</dbReference>
<dbReference type="EMBL" id="CAJOBA010050756">
    <property type="protein sequence ID" value="CAF4237844.1"/>
    <property type="molecule type" value="Genomic_DNA"/>
</dbReference>
<feature type="region of interest" description="Disordered" evidence="4">
    <location>
        <begin position="153"/>
        <end position="172"/>
    </location>
</feature>
<evidence type="ECO:0000313" key="8">
    <source>
        <dbReference type="EMBL" id="CAF3515233.1"/>
    </source>
</evidence>
<dbReference type="AlphaFoldDB" id="A0A813NQK6"/>
<dbReference type="InterPro" id="IPR001715">
    <property type="entry name" value="CH_dom"/>
</dbReference>
<dbReference type="OrthoDB" id="10017054at2759"/>
<dbReference type="SUPFAM" id="SSF47576">
    <property type="entry name" value="Calponin-homology domain, CH-domain"/>
    <property type="match status" value="1"/>
</dbReference>
<evidence type="ECO:0000259" key="5">
    <source>
        <dbReference type="PROSITE" id="PS50021"/>
    </source>
</evidence>
<sequence>MSTNVRTLLNKFQPTQQQNDTTGYHGSPVTIQNDSKRFHDNQKSKYYSLNDDREKLLKYENERKTATPTITRLIDENYSQPYGVYVCIHCGKDQMVTIVAINPTTSNLVQLHKTTSESDFLSHKNEKVLLSSNVQEQSWSTSINQQQKQQLQQQQLQQQHQPQQHQPQLQQQQLQQQQQSQQQKQQQLQQQQSQQQKQQQLQQQQKQQLQQQQLQQQKQSLQQQHDVRETIINDMNQRRYSQNYDRHRSSLYGEIIEDANENEGEIHTYSSKLSMPEKHSNDVPSLNYQHKNSERDNSFVNIEKSTDQEQLERNIDGLVENWLRHSVEHVSQDNIKNERRVQSQNDNTRSGDQHQREQMMGIRGDKTEQSQSINAKNMELQFDPILGNVLLKQSTVELRRESNYHGKRDSIQTMTRETYRDTDPGDDDQMYYASKLDRDTVLRNESEKPIWARRRLSHSTVKPSDLIQEPDKQEKLEPKALRRLSRADLATDFLRISSKSADNVSRNPAVIKDTILHWCQDVTQYYKNVNIKNFSSSWANGMAFCAIIHRYFPEEFSYDILDPNERRKNFDLAFTIAQERAGIDPLIDTDDMLMMKDKPDWKVVFTYVQSLYRHLSRIQPPSVLRERF</sequence>
<dbReference type="Proteomes" id="UP000663829">
    <property type="component" value="Unassembled WGS sequence"/>
</dbReference>
<dbReference type="InterPro" id="IPR036872">
    <property type="entry name" value="CH_dom_sf"/>
</dbReference>
<keyword evidence="10" id="KW-1185">Reference proteome</keyword>
<feature type="region of interest" description="Disordered" evidence="4">
    <location>
        <begin position="330"/>
        <end position="370"/>
    </location>
</feature>
<dbReference type="Proteomes" id="UP000682733">
    <property type="component" value="Unassembled WGS sequence"/>
</dbReference>
<reference evidence="6" key="1">
    <citation type="submission" date="2021-02" db="EMBL/GenBank/DDBJ databases">
        <authorList>
            <person name="Nowell W R."/>
        </authorList>
    </citation>
    <scope>NUCLEOTIDE SEQUENCE</scope>
</reference>
<feature type="region of interest" description="Disordered" evidence="4">
    <location>
        <begin position="273"/>
        <end position="292"/>
    </location>
</feature>
<gene>
    <name evidence="6" type="ORF">GPM918_LOCUS51</name>
    <name evidence="7" type="ORF">OVA965_LOCUS34463</name>
    <name evidence="8" type="ORF">SRO942_LOCUS52</name>
    <name evidence="9" type="ORF">TMI583_LOCUS35386</name>
</gene>
<proteinExistence type="inferred from homology"/>
<dbReference type="SMART" id="SM00033">
    <property type="entry name" value="CH"/>
    <property type="match status" value="1"/>
</dbReference>
<evidence type="ECO:0000313" key="9">
    <source>
        <dbReference type="EMBL" id="CAF4237844.1"/>
    </source>
</evidence>
<dbReference type="PANTHER" id="PTHR23167:SF88">
    <property type="entry name" value="CALPONIN-HOMOLOGY (CH) DOMAIN-CONTAINING PROTEIN"/>
    <property type="match status" value="1"/>
</dbReference>
<comment type="similarity">
    <text evidence="3">Belongs to the smoothelin family.</text>
</comment>
<evidence type="ECO:0000256" key="1">
    <source>
        <dbReference type="ARBA" id="ARBA00022553"/>
    </source>
</evidence>
<dbReference type="Proteomes" id="UP000681722">
    <property type="component" value="Unassembled WGS sequence"/>
</dbReference>
<dbReference type="EMBL" id="CAJOBC010000004">
    <property type="protein sequence ID" value="CAF3515233.1"/>
    <property type="molecule type" value="Genomic_DNA"/>
</dbReference>
<keyword evidence="1" id="KW-0597">Phosphoprotein</keyword>
<evidence type="ECO:0000256" key="2">
    <source>
        <dbReference type="ARBA" id="ARBA00023054"/>
    </source>
</evidence>
<feature type="domain" description="Calponin-homology (CH)" evidence="5">
    <location>
        <begin position="509"/>
        <end position="616"/>
    </location>
</feature>
<accession>A0A813NQK6</accession>
<comment type="caution">
    <text evidence="6">The sequence shown here is derived from an EMBL/GenBank/DDBJ whole genome shotgun (WGS) entry which is preliminary data.</text>
</comment>
<dbReference type="FunFam" id="1.10.418.10:FF:000009">
    <property type="entry name" value="smoothelin isoform X2"/>
    <property type="match status" value="1"/>
</dbReference>
<evidence type="ECO:0000313" key="7">
    <source>
        <dbReference type="EMBL" id="CAF1441537.1"/>
    </source>
</evidence>
<dbReference type="PROSITE" id="PS50021">
    <property type="entry name" value="CH"/>
    <property type="match status" value="1"/>
</dbReference>
<protein>
    <recommendedName>
        <fullName evidence="5">Calponin-homology (CH) domain-containing protein</fullName>
    </recommendedName>
</protein>
<dbReference type="EMBL" id="CAJNOK010028941">
    <property type="protein sequence ID" value="CAF1441537.1"/>
    <property type="molecule type" value="Genomic_DNA"/>
</dbReference>
<evidence type="ECO:0000256" key="3">
    <source>
        <dbReference type="ARBA" id="ARBA00061655"/>
    </source>
</evidence>
<dbReference type="Proteomes" id="UP000677228">
    <property type="component" value="Unassembled WGS sequence"/>
</dbReference>
<evidence type="ECO:0000313" key="6">
    <source>
        <dbReference type="EMBL" id="CAF0737253.1"/>
    </source>
</evidence>
<name>A0A813NQK6_9BILA</name>
<feature type="compositionally biased region" description="Basic and acidic residues" evidence="4">
    <location>
        <begin position="330"/>
        <end position="341"/>
    </location>
</feature>
<evidence type="ECO:0000256" key="4">
    <source>
        <dbReference type="SAM" id="MobiDB-lite"/>
    </source>
</evidence>
<keyword evidence="2" id="KW-0175">Coiled coil</keyword>
<dbReference type="PANTHER" id="PTHR23167">
    <property type="entry name" value="CALPONIN HOMOLOGY DOMAIN-CONTAINING PROTEIN DDB_G0272472-RELATED"/>
    <property type="match status" value="1"/>
</dbReference>